<dbReference type="SUPFAM" id="SSF53850">
    <property type="entry name" value="Periplasmic binding protein-like II"/>
    <property type="match status" value="1"/>
</dbReference>
<sequence length="471" mass="50466">MAIAGISAAALVLTACGGGSTTPAASDTAGAGSTTTSGGSATTSGSSTDGGTVGATSTWCEDVKSKYGDLTGKKVSVYTTIVAPEDQPYIDAYKLFTECTGAEVSYEGSKEFEAQIVVRVQSGNPPDIGIFPQPGLISQLVNDTGKVIPLDPDVETFARKYFPEDWMNYGVINDIPFGIPNNADFKSLVWYNTKLYKDNGYSIPTTWEELTALQDKVAATTPPWCIGIKSGEATGWQITDWLEEYVLRDWGPDVYDQWVKHEIPFNDPKIASSLAEVGKVLKDPKYVNAGFGGVDTIASTEFNDPSAKIQDGQCTLSRQAANFDANFKNVKLGPDGDVNAFYFPPKTTDFGNTVLGGGTFYAQFANAASGRPEVDAMMYFLASPEFANARAKAGSWISANRGLQASNVPSPIQQTALETLQKPDTTFRFDASDLMPAPVGSDAEWKQFTAWVTGQDDQTTLNNIEAAWPAS</sequence>
<dbReference type="Proteomes" id="UP000306985">
    <property type="component" value="Unassembled WGS sequence"/>
</dbReference>
<comment type="caution">
    <text evidence="2">The sequence shown here is derived from an EMBL/GenBank/DDBJ whole genome shotgun (WGS) entry which is preliminary data.</text>
</comment>
<dbReference type="RefSeq" id="WP_137450939.1">
    <property type="nucleotide sequence ID" value="NZ_SZZH01000004.1"/>
</dbReference>
<evidence type="ECO:0000313" key="2">
    <source>
        <dbReference type="EMBL" id="TKV57855.1"/>
    </source>
</evidence>
<keyword evidence="3" id="KW-1185">Reference proteome</keyword>
<feature type="region of interest" description="Disordered" evidence="1">
    <location>
        <begin position="22"/>
        <end position="54"/>
    </location>
</feature>
<protein>
    <submittedName>
        <fullName evidence="2">Carbohydrate ABC transporter substrate-binding protein</fullName>
    </submittedName>
</protein>
<dbReference type="AlphaFoldDB" id="A0A4V6CRK1"/>
<gene>
    <name evidence="2" type="ORF">FDO65_17150</name>
</gene>
<evidence type="ECO:0000313" key="3">
    <source>
        <dbReference type="Proteomes" id="UP000306985"/>
    </source>
</evidence>
<reference evidence="2 3" key="1">
    <citation type="submission" date="2019-05" db="EMBL/GenBank/DDBJ databases">
        <title>Nakamurella sp. N5BH11, whole genome shotgun sequence.</title>
        <authorList>
            <person name="Tuo L."/>
        </authorList>
    </citation>
    <scope>NUCLEOTIDE SEQUENCE [LARGE SCALE GENOMIC DNA]</scope>
    <source>
        <strain evidence="2 3">N5BH11</strain>
    </source>
</reference>
<dbReference type="Gene3D" id="3.40.190.10">
    <property type="entry name" value="Periplasmic binding protein-like II"/>
    <property type="match status" value="2"/>
</dbReference>
<evidence type="ECO:0000256" key="1">
    <source>
        <dbReference type="SAM" id="MobiDB-lite"/>
    </source>
</evidence>
<dbReference type="OrthoDB" id="8663148at2"/>
<name>A0A4V6CRK1_9ACTN</name>
<organism evidence="2 3">
    <name type="scientific">Nakamurella flava</name>
    <dbReference type="NCBI Taxonomy" id="2576308"/>
    <lineage>
        <taxon>Bacteria</taxon>
        <taxon>Bacillati</taxon>
        <taxon>Actinomycetota</taxon>
        <taxon>Actinomycetes</taxon>
        <taxon>Nakamurellales</taxon>
        <taxon>Nakamurellaceae</taxon>
        <taxon>Nakamurella</taxon>
    </lineage>
</organism>
<accession>A0A4V6CRK1</accession>
<dbReference type="EMBL" id="SZZH01000004">
    <property type="protein sequence ID" value="TKV57855.1"/>
    <property type="molecule type" value="Genomic_DNA"/>
</dbReference>
<proteinExistence type="predicted"/>